<dbReference type="Proteomes" id="UP000192582">
    <property type="component" value="Unassembled WGS sequence"/>
</dbReference>
<dbReference type="Pfam" id="PF09414">
    <property type="entry name" value="RNA_ligase"/>
    <property type="match status" value="1"/>
</dbReference>
<keyword evidence="2" id="KW-0436">Ligase</keyword>
<dbReference type="STRING" id="695939.SAMN00790413_04176"/>
<dbReference type="AlphaFoldDB" id="A0A1W1UPG3"/>
<feature type="domain" description="RNA ligase" evidence="1">
    <location>
        <begin position="13"/>
        <end position="196"/>
    </location>
</feature>
<evidence type="ECO:0000313" key="2">
    <source>
        <dbReference type="EMBL" id="SMB82879.1"/>
    </source>
</evidence>
<keyword evidence="3" id="KW-1185">Reference proteome</keyword>
<name>A0A1W1UPG3_9DEIO</name>
<dbReference type="RefSeq" id="WP_084046308.1">
    <property type="nucleotide sequence ID" value="NZ_FWWU01000006.1"/>
</dbReference>
<sequence length="315" mass="34329">MGVALPDTAPEGPYVALEKIHGAQLVLGFGVGDMLHVGKRKAWLDPEEPFFGWQLVRPRLEEAARALRAEFERNGLLLPGADLVLYGELYGGGYPHGDVPRVNAFSPIQTGIWYAPDLHWSPFAALVAQPDDEGGELLALNEWVDLAGAVGLMLPPVLARGPRAELIALPERFLSRVSARHHLPPLTQNVAEGYVLWLDRRMPLGRPMAAKRKIPEMREADFDGSRAFDPLRALPLADLLTLVPLLVGRARLESARSKVGPHSLKALLDEVELDVFIDLEGTLPAALSALPREEAAHLARAVRLAAAGLMRGEHS</sequence>
<evidence type="ECO:0000259" key="1">
    <source>
        <dbReference type="Pfam" id="PF09414"/>
    </source>
</evidence>
<reference evidence="2 3" key="1">
    <citation type="submission" date="2017-04" db="EMBL/GenBank/DDBJ databases">
        <authorList>
            <person name="Afonso C.L."/>
            <person name="Miller P.J."/>
            <person name="Scott M.A."/>
            <person name="Spackman E."/>
            <person name="Goraichik I."/>
            <person name="Dimitrov K.M."/>
            <person name="Suarez D.L."/>
            <person name="Swayne D.E."/>
        </authorList>
    </citation>
    <scope>NUCLEOTIDE SEQUENCE [LARGE SCALE GENOMIC DNA]</scope>
    <source>
        <strain evidence="2 3">KR-140</strain>
    </source>
</reference>
<dbReference type="Gene3D" id="3.30.470.30">
    <property type="entry name" value="DNA ligase/mRNA capping enzyme"/>
    <property type="match status" value="1"/>
</dbReference>
<dbReference type="SUPFAM" id="SSF56091">
    <property type="entry name" value="DNA ligase/mRNA capping enzyme, catalytic domain"/>
    <property type="match status" value="1"/>
</dbReference>
<organism evidence="2 3">
    <name type="scientific">Deinococcus hopiensis KR-140</name>
    <dbReference type="NCBI Taxonomy" id="695939"/>
    <lineage>
        <taxon>Bacteria</taxon>
        <taxon>Thermotogati</taxon>
        <taxon>Deinococcota</taxon>
        <taxon>Deinococci</taxon>
        <taxon>Deinococcales</taxon>
        <taxon>Deinococcaceae</taxon>
        <taxon>Deinococcus</taxon>
    </lineage>
</organism>
<dbReference type="InterPro" id="IPR021122">
    <property type="entry name" value="RNA_ligase_dom_REL/Rnl2"/>
</dbReference>
<dbReference type="GO" id="GO:0016874">
    <property type="term" value="F:ligase activity"/>
    <property type="evidence" value="ECO:0007669"/>
    <property type="project" value="UniProtKB-KW"/>
</dbReference>
<accession>A0A1W1UPG3</accession>
<protein>
    <submittedName>
        <fullName evidence="2">RNA ligase, Rnl2 family</fullName>
    </submittedName>
</protein>
<dbReference type="EMBL" id="FWWU01000006">
    <property type="protein sequence ID" value="SMB82879.1"/>
    <property type="molecule type" value="Genomic_DNA"/>
</dbReference>
<gene>
    <name evidence="2" type="ORF">SAMN00790413_04176</name>
</gene>
<dbReference type="OrthoDB" id="1060685at2"/>
<proteinExistence type="predicted"/>
<evidence type="ECO:0000313" key="3">
    <source>
        <dbReference type="Proteomes" id="UP000192582"/>
    </source>
</evidence>